<evidence type="ECO:0000313" key="3">
    <source>
        <dbReference type="Proteomes" id="UP000242770"/>
    </source>
</evidence>
<protein>
    <submittedName>
        <fullName evidence="2">Uncharacterized protein</fullName>
    </submittedName>
</protein>
<organism evidence="2 3">
    <name type="scientific">Sporisorium scitamineum</name>
    <dbReference type="NCBI Taxonomy" id="49012"/>
    <lineage>
        <taxon>Eukaryota</taxon>
        <taxon>Fungi</taxon>
        <taxon>Dikarya</taxon>
        <taxon>Basidiomycota</taxon>
        <taxon>Ustilaginomycotina</taxon>
        <taxon>Ustilaginomycetes</taxon>
        <taxon>Ustilaginales</taxon>
        <taxon>Ustilaginaceae</taxon>
        <taxon>Sporisorium</taxon>
    </lineage>
</organism>
<keyword evidence="1" id="KW-0812">Transmembrane</keyword>
<keyword evidence="1" id="KW-0472">Membrane</keyword>
<name>A0A0F7SAQ5_9BASI</name>
<dbReference type="Proteomes" id="UP000242770">
    <property type="component" value="Unassembled WGS sequence"/>
</dbReference>
<keyword evidence="1" id="KW-1133">Transmembrane helix</keyword>
<feature type="transmembrane region" description="Helical" evidence="1">
    <location>
        <begin position="12"/>
        <end position="29"/>
    </location>
</feature>
<evidence type="ECO:0000313" key="2">
    <source>
        <dbReference type="EMBL" id="CDW99401.1"/>
    </source>
</evidence>
<feature type="non-terminal residue" evidence="2">
    <location>
        <position position="1"/>
    </location>
</feature>
<reference evidence="3" key="1">
    <citation type="submission" date="2014-06" db="EMBL/GenBank/DDBJ databases">
        <authorList>
            <person name="Berkman P.J."/>
        </authorList>
    </citation>
    <scope>NUCLEOTIDE SEQUENCE [LARGE SCALE GENOMIC DNA]</scope>
</reference>
<proteinExistence type="predicted"/>
<accession>A0A0F7SAQ5</accession>
<dbReference type="AlphaFoldDB" id="A0A0F7SAQ5"/>
<dbReference type="EMBL" id="CCFA01004628">
    <property type="protein sequence ID" value="CDW99401.1"/>
    <property type="molecule type" value="Genomic_DNA"/>
</dbReference>
<evidence type="ECO:0000256" key="1">
    <source>
        <dbReference type="SAM" id="Phobius"/>
    </source>
</evidence>
<gene>
    <name evidence="2" type="primary">SSCI75980.1</name>
</gene>
<keyword evidence="3" id="KW-1185">Reference proteome</keyword>
<sequence length="64" mass="6923">IDSDPNPLSSATVVVPAAVVDVFAAYAVVEEVDDERRRKNLNSSWSISRAVLSTKVCRSSMAEL</sequence>